<sequence>MTESAASVPRLVVGYIATDRGRDAISLAISIARSVEIELVVTIIRPESSTFHAAGSIPKDGTGIVAQQLDEWLEEALALIPDDIAARGVIHTASNESKGLMEVASDEGAVAIVIGARATTLMRQFRIGTVATSLLHSSEVPVVLAPAGRSDIGPVSRITTLFGARPGAAALIGSAIEAATAFDVDLRLVALIENDGMAEDEIAEVTEFAEEYGGAVLAARASDLFASGRATVVSEGGADIEEAAESVEWISGELAFIGSSRLGHGRVFIGARARRLLRVLPVPVVVIPRRTLSRADDATGADTSARADGDTQAAAGEQR</sequence>
<name>A0A269ZEY2_9MICO</name>
<feature type="domain" description="UspA" evidence="3">
    <location>
        <begin position="166"/>
        <end position="288"/>
    </location>
</feature>
<evidence type="ECO:0000256" key="2">
    <source>
        <dbReference type="SAM" id="MobiDB-lite"/>
    </source>
</evidence>
<dbReference type="Gene3D" id="3.40.50.620">
    <property type="entry name" value="HUPs"/>
    <property type="match status" value="2"/>
</dbReference>
<gene>
    <name evidence="4" type="ORF">B8X04_07365</name>
    <name evidence="5" type="ORF">NCTC12391_01090</name>
</gene>
<accession>A0A269ZEY2</accession>
<evidence type="ECO:0000313" key="5">
    <source>
        <dbReference type="EMBL" id="VEW11952.1"/>
    </source>
</evidence>
<dbReference type="InterPro" id="IPR014729">
    <property type="entry name" value="Rossmann-like_a/b/a_fold"/>
</dbReference>
<dbReference type="AlphaFoldDB" id="A0A269ZEY2"/>
<dbReference type="EMBL" id="NCWY01000005">
    <property type="protein sequence ID" value="PAK96060.1"/>
    <property type="molecule type" value="Genomic_DNA"/>
</dbReference>
<evidence type="ECO:0000259" key="3">
    <source>
        <dbReference type="Pfam" id="PF00582"/>
    </source>
</evidence>
<evidence type="ECO:0000256" key="1">
    <source>
        <dbReference type="ARBA" id="ARBA00008791"/>
    </source>
</evidence>
<dbReference type="Proteomes" id="UP000386281">
    <property type="component" value="Unassembled WGS sequence"/>
</dbReference>
<dbReference type="InterPro" id="IPR006016">
    <property type="entry name" value="UspA"/>
</dbReference>
<dbReference type="Pfam" id="PF00582">
    <property type="entry name" value="Usp"/>
    <property type="match status" value="2"/>
</dbReference>
<evidence type="ECO:0000313" key="7">
    <source>
        <dbReference type="Proteomes" id="UP000386281"/>
    </source>
</evidence>
<organism evidence="4 6">
    <name type="scientific">Brevibacterium casei</name>
    <dbReference type="NCBI Taxonomy" id="33889"/>
    <lineage>
        <taxon>Bacteria</taxon>
        <taxon>Bacillati</taxon>
        <taxon>Actinomycetota</taxon>
        <taxon>Actinomycetes</taxon>
        <taxon>Micrococcales</taxon>
        <taxon>Brevibacteriaceae</taxon>
        <taxon>Brevibacterium</taxon>
    </lineage>
</organism>
<evidence type="ECO:0000313" key="6">
    <source>
        <dbReference type="Proteomes" id="UP000216867"/>
    </source>
</evidence>
<dbReference type="PANTHER" id="PTHR46268">
    <property type="entry name" value="STRESS RESPONSE PROTEIN NHAX"/>
    <property type="match status" value="1"/>
</dbReference>
<dbReference type="SUPFAM" id="SSF52402">
    <property type="entry name" value="Adenine nucleotide alpha hydrolases-like"/>
    <property type="match status" value="2"/>
</dbReference>
<dbReference type="RefSeq" id="WP_095375884.1">
    <property type="nucleotide sequence ID" value="NZ_CAACXN010000014.1"/>
</dbReference>
<dbReference type="EMBL" id="CAACXN010000014">
    <property type="protein sequence ID" value="VEW11952.1"/>
    <property type="molecule type" value="Genomic_DNA"/>
</dbReference>
<dbReference type="CDD" id="cd00293">
    <property type="entry name" value="USP-like"/>
    <property type="match status" value="1"/>
</dbReference>
<reference evidence="5 7" key="2">
    <citation type="submission" date="2019-02" db="EMBL/GenBank/DDBJ databases">
        <authorList>
            <consortium name="Pathogen Informatics"/>
        </authorList>
    </citation>
    <scope>NUCLEOTIDE SEQUENCE [LARGE SCALE GENOMIC DNA]</scope>
    <source>
        <strain evidence="5 7">3012STDY7078520</strain>
    </source>
</reference>
<protein>
    <submittedName>
        <fullName evidence="4">Universal stress protein UspA</fullName>
    </submittedName>
    <submittedName>
        <fullName evidence="5">Universal stress protein family</fullName>
    </submittedName>
</protein>
<dbReference type="PANTHER" id="PTHR46268:SF6">
    <property type="entry name" value="UNIVERSAL STRESS PROTEIN UP12"/>
    <property type="match status" value="1"/>
</dbReference>
<dbReference type="Proteomes" id="UP000216867">
    <property type="component" value="Unassembled WGS sequence"/>
</dbReference>
<proteinExistence type="inferred from homology"/>
<feature type="region of interest" description="Disordered" evidence="2">
    <location>
        <begin position="296"/>
        <end position="319"/>
    </location>
</feature>
<reference evidence="4 6" key="1">
    <citation type="submission" date="2017-04" db="EMBL/GenBank/DDBJ databases">
        <title>Kefir bacterial isolates.</title>
        <authorList>
            <person name="Kim Y."/>
            <person name="Blasche S."/>
            <person name="Patil K.R."/>
        </authorList>
    </citation>
    <scope>NUCLEOTIDE SEQUENCE [LARGE SCALE GENOMIC DNA]</scope>
    <source>
        <strain evidence="4 6">OG2</strain>
    </source>
</reference>
<feature type="domain" description="UspA" evidence="3">
    <location>
        <begin position="10"/>
        <end position="145"/>
    </location>
</feature>
<evidence type="ECO:0000313" key="4">
    <source>
        <dbReference type="EMBL" id="PAK96060.1"/>
    </source>
</evidence>
<comment type="similarity">
    <text evidence="1">Belongs to the universal stress protein A family.</text>
</comment>